<sequence length="117" mass="13207">MLARVIEIHLLGGDHAGSQIFIPRITLTPSDTSIPFELKCRQFPLRLAFSMTINKSQGQSVKHVGLDLRSPVFTHGQFYVAISRVTSVHRIKAIWQDTLDQPITKNIVYPEVLLQVD</sequence>
<dbReference type="InterPro" id="IPR027417">
    <property type="entry name" value="P-loop_NTPase"/>
</dbReference>
<keyword evidence="2" id="KW-1185">Reference proteome</keyword>
<dbReference type="SUPFAM" id="SSF52540">
    <property type="entry name" value="P-loop containing nucleoside triphosphate hydrolases"/>
    <property type="match status" value="1"/>
</dbReference>
<reference evidence="1 2" key="1">
    <citation type="submission" date="2014-06" db="EMBL/GenBank/DDBJ databases">
        <authorList>
            <consortium name="DOE Joint Genome Institute"/>
            <person name="Kuo A."/>
            <person name="Kohler A."/>
            <person name="Nagy L.G."/>
            <person name="Floudas D."/>
            <person name="Copeland A."/>
            <person name="Barry K.W."/>
            <person name="Cichocki N."/>
            <person name="Veneault-Fourrey C."/>
            <person name="LaButti K."/>
            <person name="Lindquist E.A."/>
            <person name="Lipzen A."/>
            <person name="Lundell T."/>
            <person name="Morin E."/>
            <person name="Murat C."/>
            <person name="Sun H."/>
            <person name="Tunlid A."/>
            <person name="Henrissat B."/>
            <person name="Grigoriev I.V."/>
            <person name="Hibbett D.S."/>
            <person name="Martin F."/>
            <person name="Nordberg H.P."/>
            <person name="Cantor M.N."/>
            <person name="Hua S.X."/>
        </authorList>
    </citation>
    <scope>NUCLEOTIDE SEQUENCE [LARGE SCALE GENOMIC DNA]</scope>
    <source>
        <strain evidence="1 2">ATCC 200175</strain>
    </source>
</reference>
<reference evidence="2" key="2">
    <citation type="submission" date="2015-01" db="EMBL/GenBank/DDBJ databases">
        <title>Evolutionary Origins and Diversification of the Mycorrhizal Mutualists.</title>
        <authorList>
            <consortium name="DOE Joint Genome Institute"/>
            <consortium name="Mycorrhizal Genomics Consortium"/>
            <person name="Kohler A."/>
            <person name="Kuo A."/>
            <person name="Nagy L.G."/>
            <person name="Floudas D."/>
            <person name="Copeland A."/>
            <person name="Barry K.W."/>
            <person name="Cichocki N."/>
            <person name="Veneault-Fourrey C."/>
            <person name="LaButti K."/>
            <person name="Lindquist E.A."/>
            <person name="Lipzen A."/>
            <person name="Lundell T."/>
            <person name="Morin E."/>
            <person name="Murat C."/>
            <person name="Riley R."/>
            <person name="Ohm R."/>
            <person name="Sun H."/>
            <person name="Tunlid A."/>
            <person name="Henrissat B."/>
            <person name="Grigoriev I.V."/>
            <person name="Hibbett D.S."/>
            <person name="Martin F."/>
        </authorList>
    </citation>
    <scope>NUCLEOTIDE SEQUENCE [LARGE SCALE GENOMIC DNA]</scope>
    <source>
        <strain evidence="2">ATCC 200175</strain>
    </source>
</reference>
<accession>A0A0C9T249</accession>
<gene>
    <name evidence="1" type="ORF">PAXINDRAFT_93234</name>
</gene>
<dbReference type="PANTHER" id="PTHR23274:SF51">
    <property type="entry name" value="OS03G0423850 PROTEIN"/>
    <property type="match status" value="1"/>
</dbReference>
<dbReference type="GO" id="GO:0005657">
    <property type="term" value="C:replication fork"/>
    <property type="evidence" value="ECO:0007669"/>
    <property type="project" value="TreeGrafter"/>
</dbReference>
<organism evidence="1 2">
    <name type="scientific">Paxillus involutus ATCC 200175</name>
    <dbReference type="NCBI Taxonomy" id="664439"/>
    <lineage>
        <taxon>Eukaryota</taxon>
        <taxon>Fungi</taxon>
        <taxon>Dikarya</taxon>
        <taxon>Basidiomycota</taxon>
        <taxon>Agaricomycotina</taxon>
        <taxon>Agaricomycetes</taxon>
        <taxon>Agaricomycetidae</taxon>
        <taxon>Boletales</taxon>
        <taxon>Paxilineae</taxon>
        <taxon>Paxillaceae</taxon>
        <taxon>Paxillus</taxon>
    </lineage>
</organism>
<dbReference type="PANTHER" id="PTHR23274">
    <property type="entry name" value="DNA HELICASE-RELATED"/>
    <property type="match status" value="1"/>
</dbReference>
<dbReference type="CDD" id="cd18809">
    <property type="entry name" value="SF1_C_RecD"/>
    <property type="match status" value="1"/>
</dbReference>
<evidence type="ECO:0000313" key="1">
    <source>
        <dbReference type="EMBL" id="KIJ05608.1"/>
    </source>
</evidence>
<name>A0A0C9T249_PAXIN</name>
<evidence type="ECO:0008006" key="3">
    <source>
        <dbReference type="Google" id="ProtNLM"/>
    </source>
</evidence>
<dbReference type="GO" id="GO:0006260">
    <property type="term" value="P:DNA replication"/>
    <property type="evidence" value="ECO:0007669"/>
    <property type="project" value="TreeGrafter"/>
</dbReference>
<dbReference type="Gene3D" id="3.40.50.300">
    <property type="entry name" value="P-loop containing nucleotide triphosphate hydrolases"/>
    <property type="match status" value="1"/>
</dbReference>
<evidence type="ECO:0000313" key="2">
    <source>
        <dbReference type="Proteomes" id="UP000053647"/>
    </source>
</evidence>
<dbReference type="AlphaFoldDB" id="A0A0C9T249"/>
<proteinExistence type="predicted"/>
<protein>
    <recommendedName>
        <fullName evidence="3">ATP-dependent DNA helicase</fullName>
    </recommendedName>
</protein>
<dbReference type="HOGENOM" id="CLU_001324_4_6_1"/>
<dbReference type="EMBL" id="KN820851">
    <property type="protein sequence ID" value="KIJ05608.1"/>
    <property type="molecule type" value="Genomic_DNA"/>
</dbReference>
<dbReference type="Proteomes" id="UP000053647">
    <property type="component" value="Unassembled WGS sequence"/>
</dbReference>
<dbReference type="OrthoDB" id="2615604at2759"/>